<feature type="non-terminal residue" evidence="2">
    <location>
        <position position="69"/>
    </location>
</feature>
<reference evidence="2" key="1">
    <citation type="submission" date="2022-08" db="EMBL/GenBank/DDBJ databases">
        <title>Genome sequencing of akame (Lates japonicus).</title>
        <authorList>
            <person name="Hashiguchi Y."/>
            <person name="Takahashi H."/>
        </authorList>
    </citation>
    <scope>NUCLEOTIDE SEQUENCE</scope>
    <source>
        <strain evidence="2">Kochi</strain>
    </source>
</reference>
<accession>A0AAD3MVE1</accession>
<keyword evidence="1" id="KW-1133">Transmembrane helix</keyword>
<organism evidence="2 3">
    <name type="scientific">Lates japonicus</name>
    <name type="common">Japanese lates</name>
    <dbReference type="NCBI Taxonomy" id="270547"/>
    <lineage>
        <taxon>Eukaryota</taxon>
        <taxon>Metazoa</taxon>
        <taxon>Chordata</taxon>
        <taxon>Craniata</taxon>
        <taxon>Vertebrata</taxon>
        <taxon>Euteleostomi</taxon>
        <taxon>Actinopterygii</taxon>
        <taxon>Neopterygii</taxon>
        <taxon>Teleostei</taxon>
        <taxon>Neoteleostei</taxon>
        <taxon>Acanthomorphata</taxon>
        <taxon>Carangaria</taxon>
        <taxon>Carangaria incertae sedis</taxon>
        <taxon>Centropomidae</taxon>
        <taxon>Lates</taxon>
    </lineage>
</organism>
<evidence type="ECO:0000256" key="1">
    <source>
        <dbReference type="SAM" id="Phobius"/>
    </source>
</evidence>
<feature type="transmembrane region" description="Helical" evidence="1">
    <location>
        <begin position="42"/>
        <end position="59"/>
    </location>
</feature>
<sequence length="69" mass="7701">MEDINKDERKMNHLVHVIHGWGRACSAIRSDDWRLGHLTKSLLAVAFLASFGSSMLYGYNLAVVNSPAE</sequence>
<comment type="caution">
    <text evidence="2">The sequence shown here is derived from an EMBL/GenBank/DDBJ whole genome shotgun (WGS) entry which is preliminary data.</text>
</comment>
<dbReference type="AlphaFoldDB" id="A0AAD3MVE1"/>
<name>A0AAD3MVE1_LATJO</name>
<protein>
    <submittedName>
        <fullName evidence="2">Solute carrier family 2 member 15b</fullName>
    </submittedName>
</protein>
<proteinExistence type="predicted"/>
<keyword evidence="1" id="KW-0812">Transmembrane</keyword>
<evidence type="ECO:0000313" key="2">
    <source>
        <dbReference type="EMBL" id="GLD60938.1"/>
    </source>
</evidence>
<evidence type="ECO:0000313" key="3">
    <source>
        <dbReference type="Proteomes" id="UP001279410"/>
    </source>
</evidence>
<dbReference type="Proteomes" id="UP001279410">
    <property type="component" value="Unassembled WGS sequence"/>
</dbReference>
<keyword evidence="3" id="KW-1185">Reference proteome</keyword>
<gene>
    <name evidence="2" type="ORF">AKAME5_001279900</name>
</gene>
<dbReference type="EMBL" id="BRZM01000043">
    <property type="protein sequence ID" value="GLD60938.1"/>
    <property type="molecule type" value="Genomic_DNA"/>
</dbReference>
<keyword evidence="1" id="KW-0472">Membrane</keyword>